<proteinExistence type="predicted"/>
<evidence type="ECO:0000256" key="1">
    <source>
        <dbReference type="SAM" id="Phobius"/>
    </source>
</evidence>
<dbReference type="OrthoDB" id="3297477at2"/>
<reference evidence="2 3" key="1">
    <citation type="submission" date="2019-06" db="EMBL/GenBank/DDBJ databases">
        <title>Sequencing the genomes of 1000 actinobacteria strains.</title>
        <authorList>
            <person name="Klenk H.-P."/>
        </authorList>
    </citation>
    <scope>NUCLEOTIDE SEQUENCE [LARGE SCALE GENOMIC DNA]</scope>
    <source>
        <strain evidence="2 3">DSM 41649</strain>
    </source>
</reference>
<name>A0A561ERD9_9ACTN</name>
<feature type="transmembrane region" description="Helical" evidence="1">
    <location>
        <begin position="49"/>
        <end position="68"/>
    </location>
</feature>
<dbReference type="EMBL" id="VIVR01000001">
    <property type="protein sequence ID" value="TWE18181.1"/>
    <property type="molecule type" value="Genomic_DNA"/>
</dbReference>
<keyword evidence="1" id="KW-0812">Transmembrane</keyword>
<accession>A0A561ERD9</accession>
<keyword evidence="1" id="KW-0472">Membrane</keyword>
<keyword evidence="1" id="KW-1133">Transmembrane helix</keyword>
<evidence type="ECO:0000313" key="3">
    <source>
        <dbReference type="Proteomes" id="UP000318416"/>
    </source>
</evidence>
<organism evidence="2 3">
    <name type="scientific">Kitasatospora atroaurantiaca</name>
    <dbReference type="NCBI Taxonomy" id="285545"/>
    <lineage>
        <taxon>Bacteria</taxon>
        <taxon>Bacillati</taxon>
        <taxon>Actinomycetota</taxon>
        <taxon>Actinomycetes</taxon>
        <taxon>Kitasatosporales</taxon>
        <taxon>Streptomycetaceae</taxon>
        <taxon>Kitasatospora</taxon>
    </lineage>
</organism>
<dbReference type="RefSeq" id="WP_145791322.1">
    <property type="nucleotide sequence ID" value="NZ_BAAABR010000029.1"/>
</dbReference>
<dbReference type="Proteomes" id="UP000318416">
    <property type="component" value="Unassembled WGS sequence"/>
</dbReference>
<evidence type="ECO:0000313" key="2">
    <source>
        <dbReference type="EMBL" id="TWE18181.1"/>
    </source>
</evidence>
<protein>
    <submittedName>
        <fullName evidence="2">Uncharacterized protein</fullName>
    </submittedName>
</protein>
<gene>
    <name evidence="2" type="ORF">FB465_3231</name>
</gene>
<comment type="caution">
    <text evidence="2">The sequence shown here is derived from an EMBL/GenBank/DDBJ whole genome shotgun (WGS) entry which is preliminary data.</text>
</comment>
<sequence length="73" mass="7502">MPSKFVLPGVLGLLPGEAGAHIARALPANSAVMMGSGHNASDVYSPPGGFLILLAWAAALFTAARWSLNTRNV</sequence>
<keyword evidence="3" id="KW-1185">Reference proteome</keyword>
<dbReference type="AlphaFoldDB" id="A0A561ERD9"/>